<dbReference type="InterPro" id="IPR011249">
    <property type="entry name" value="Metalloenz_LuxS/M16"/>
</dbReference>
<evidence type="ECO:0000256" key="3">
    <source>
        <dbReference type="ARBA" id="ARBA00022801"/>
    </source>
</evidence>
<accession>A0A0S7Y2I8</accession>
<evidence type="ECO:0000259" key="7">
    <source>
        <dbReference type="Pfam" id="PF05193"/>
    </source>
</evidence>
<dbReference type="AlphaFoldDB" id="A0A0S7Y2I8"/>
<feature type="domain" description="Peptidase M16 N-terminal" evidence="6">
    <location>
        <begin position="54"/>
        <end position="175"/>
    </location>
</feature>
<keyword evidence="5" id="KW-0482">Metalloprotease</keyword>
<evidence type="ECO:0008006" key="10">
    <source>
        <dbReference type="Google" id="ProtNLM"/>
    </source>
</evidence>
<dbReference type="Gene3D" id="3.30.830.10">
    <property type="entry name" value="Metalloenzyme, LuxS/M16 peptidase-like"/>
    <property type="match status" value="2"/>
</dbReference>
<keyword evidence="2" id="KW-0645">Protease</keyword>
<evidence type="ECO:0000256" key="4">
    <source>
        <dbReference type="ARBA" id="ARBA00022833"/>
    </source>
</evidence>
<keyword evidence="4" id="KW-0862">Zinc</keyword>
<reference evidence="8 9" key="1">
    <citation type="journal article" date="2015" name="Microbiome">
        <title>Genomic resolution of linkages in carbon, nitrogen, and sulfur cycling among widespread estuary sediment bacteria.</title>
        <authorList>
            <person name="Baker B.J."/>
            <person name="Lazar C.S."/>
            <person name="Teske A.P."/>
            <person name="Dick G.J."/>
        </authorList>
    </citation>
    <scope>NUCLEOTIDE SEQUENCE [LARGE SCALE GENOMIC DNA]</scope>
    <source>
        <strain evidence="8">DG_54_3</strain>
    </source>
</reference>
<dbReference type="PANTHER" id="PTHR43690:SF17">
    <property type="entry name" value="PROTEIN YHJJ"/>
    <property type="match status" value="1"/>
</dbReference>
<dbReference type="PANTHER" id="PTHR43690">
    <property type="entry name" value="NARDILYSIN"/>
    <property type="match status" value="1"/>
</dbReference>
<dbReference type="InterPro" id="IPR050626">
    <property type="entry name" value="Peptidase_M16"/>
</dbReference>
<evidence type="ECO:0000259" key="6">
    <source>
        <dbReference type="Pfam" id="PF00675"/>
    </source>
</evidence>
<name>A0A0S7Y2I8_UNCSA</name>
<dbReference type="EMBL" id="LIZX01000035">
    <property type="protein sequence ID" value="KPJ68973.1"/>
    <property type="molecule type" value="Genomic_DNA"/>
</dbReference>
<dbReference type="Proteomes" id="UP000051861">
    <property type="component" value="Unassembled WGS sequence"/>
</dbReference>
<dbReference type="GO" id="GO:0046872">
    <property type="term" value="F:metal ion binding"/>
    <property type="evidence" value="ECO:0007669"/>
    <property type="project" value="InterPro"/>
</dbReference>
<sequence length="452" mass="52190">MAEIPKKRLAFPQKTLFLTLSLLLLLTPPILKTQEQGKMPLPFEYFQLSNGLHVILSEDHSLPLVSVVIGYNVGSINEQPGKTGIAYLLENLMFQGSRNVSRMQHISFINRIGGELSATTTQDKTLFYQRVPSNQLARVLWLESDRMRFLEISALKIEQIKEALIEEINQRKANDPYRESFLAFDQLLYPDFAYSHPVIGNETDIRNLTVEYVRDFYLTYYTPNNAVLCVAGNIDKRKTEGEIRKYFETLPKGKDIPPLPPIKTPSQKGVVKSLENVLASLPGFHLGYRIASPVSDDFYPLKIIEYILLQGEASRIYRRLLKREVIAVQLNGNIEKRGNLATLRMFVVNSNQLLLERSQRAIFSEINRLKSRIIQEKELRRAKNTFKMDYINHYATSLNKALFLTETFLSKQRLDDLPVELEKYLSINTYDILRTSKKYFTQESTLLNIKIR</sequence>
<evidence type="ECO:0000313" key="9">
    <source>
        <dbReference type="Proteomes" id="UP000051861"/>
    </source>
</evidence>
<protein>
    <recommendedName>
        <fullName evidence="10">Peptidase M16 C-terminal domain-containing protein</fullName>
    </recommendedName>
</protein>
<feature type="domain" description="Peptidase M16 C-terminal" evidence="7">
    <location>
        <begin position="207"/>
        <end position="385"/>
    </location>
</feature>
<comment type="similarity">
    <text evidence="1">Belongs to the peptidase M16 family.</text>
</comment>
<comment type="caution">
    <text evidence="8">The sequence shown here is derived from an EMBL/GenBank/DDBJ whole genome shotgun (WGS) entry which is preliminary data.</text>
</comment>
<dbReference type="GO" id="GO:0008237">
    <property type="term" value="F:metallopeptidase activity"/>
    <property type="evidence" value="ECO:0007669"/>
    <property type="project" value="UniProtKB-KW"/>
</dbReference>
<dbReference type="Pfam" id="PF05193">
    <property type="entry name" value="Peptidase_M16_C"/>
    <property type="match status" value="1"/>
</dbReference>
<gene>
    <name evidence="8" type="ORF">AMJ44_05005</name>
</gene>
<keyword evidence="3" id="KW-0378">Hydrolase</keyword>
<dbReference type="SUPFAM" id="SSF63411">
    <property type="entry name" value="LuxS/MPP-like metallohydrolase"/>
    <property type="match status" value="2"/>
</dbReference>
<evidence type="ECO:0000256" key="1">
    <source>
        <dbReference type="ARBA" id="ARBA00007261"/>
    </source>
</evidence>
<evidence type="ECO:0000256" key="2">
    <source>
        <dbReference type="ARBA" id="ARBA00022670"/>
    </source>
</evidence>
<proteinExistence type="inferred from homology"/>
<evidence type="ECO:0000256" key="5">
    <source>
        <dbReference type="ARBA" id="ARBA00023049"/>
    </source>
</evidence>
<dbReference type="InterPro" id="IPR011765">
    <property type="entry name" value="Pept_M16_N"/>
</dbReference>
<organism evidence="8 9">
    <name type="scientific">candidate division WOR-1 bacterium DG_54_3</name>
    <dbReference type="NCBI Taxonomy" id="1703775"/>
    <lineage>
        <taxon>Bacteria</taxon>
        <taxon>Bacillati</taxon>
        <taxon>Saganbacteria</taxon>
    </lineage>
</organism>
<dbReference type="Pfam" id="PF00675">
    <property type="entry name" value="Peptidase_M16"/>
    <property type="match status" value="1"/>
</dbReference>
<dbReference type="InterPro" id="IPR007863">
    <property type="entry name" value="Peptidase_M16_C"/>
</dbReference>
<evidence type="ECO:0000313" key="8">
    <source>
        <dbReference type="EMBL" id="KPJ68973.1"/>
    </source>
</evidence>
<dbReference type="GO" id="GO:0006508">
    <property type="term" value="P:proteolysis"/>
    <property type="evidence" value="ECO:0007669"/>
    <property type="project" value="UniProtKB-KW"/>
</dbReference>